<dbReference type="PATRIC" id="fig|1675527.3.peg.4399"/>
<comment type="caution">
    <text evidence="1">The sequence shown here is derived from an EMBL/GenBank/DDBJ whole genome shotgun (WGS) entry which is preliminary data.</text>
</comment>
<gene>
    <name evidence="1" type="ORF">AIOL_004199</name>
</gene>
<dbReference type="STRING" id="1675527.AIOL_004199"/>
<keyword evidence="1" id="KW-0966">Cell projection</keyword>
<accession>A0A0J9H0F5</accession>
<dbReference type="GO" id="GO:0044781">
    <property type="term" value="P:bacterial-type flagellum organization"/>
    <property type="evidence" value="ECO:0007669"/>
    <property type="project" value="InterPro"/>
</dbReference>
<evidence type="ECO:0000313" key="1">
    <source>
        <dbReference type="EMBL" id="KMW59218.1"/>
    </source>
</evidence>
<dbReference type="OrthoDB" id="9808944at2"/>
<protein>
    <submittedName>
        <fullName evidence="1">Flagellar protein FlaF</fullName>
    </submittedName>
</protein>
<keyword evidence="1" id="KW-0969">Cilium</keyword>
<proteinExistence type="predicted"/>
<name>A0A0J9H0F5_9RHOB</name>
<keyword evidence="1" id="KW-0282">Flagellum</keyword>
<dbReference type="AlphaFoldDB" id="A0A0J9H0F5"/>
<reference evidence="1 2" key="1">
    <citation type="submission" date="2015-06" db="EMBL/GenBank/DDBJ databases">
        <title>Draft genome sequence of an Alphaproteobacteria species associated to the Mediterranean sponge Oscarella lobularis.</title>
        <authorList>
            <person name="Jourda C."/>
            <person name="Santini S."/>
            <person name="Claverie J.-M."/>
        </authorList>
    </citation>
    <scope>NUCLEOTIDE SEQUENCE [LARGE SCALE GENOMIC DNA]</scope>
    <source>
        <strain evidence="1">IGS</strain>
    </source>
</reference>
<dbReference type="Pfam" id="PF07309">
    <property type="entry name" value="FlaF"/>
    <property type="match status" value="1"/>
</dbReference>
<organism evidence="1 2">
    <name type="scientific">Candidatus Rhodobacter oscarellae</name>
    <dbReference type="NCBI Taxonomy" id="1675527"/>
    <lineage>
        <taxon>Bacteria</taxon>
        <taxon>Pseudomonadati</taxon>
        <taxon>Pseudomonadota</taxon>
        <taxon>Alphaproteobacteria</taxon>
        <taxon>Rhodobacterales</taxon>
        <taxon>Rhodobacter group</taxon>
        <taxon>Rhodobacter</taxon>
    </lineage>
</organism>
<dbReference type="EMBL" id="LFTY01000002">
    <property type="protein sequence ID" value="KMW59218.1"/>
    <property type="molecule type" value="Genomic_DNA"/>
</dbReference>
<dbReference type="InterPro" id="IPR010845">
    <property type="entry name" value="FlaF"/>
</dbReference>
<keyword evidence="2" id="KW-1185">Reference proteome</keyword>
<dbReference type="RefSeq" id="WP_049644728.1">
    <property type="nucleotide sequence ID" value="NZ_LFTY01000002.1"/>
</dbReference>
<dbReference type="Proteomes" id="UP000037178">
    <property type="component" value="Unassembled WGS sequence"/>
</dbReference>
<dbReference type="NCBIfam" id="NF009435">
    <property type="entry name" value="PRK12794.1"/>
    <property type="match status" value="1"/>
</dbReference>
<evidence type="ECO:0000313" key="2">
    <source>
        <dbReference type="Proteomes" id="UP000037178"/>
    </source>
</evidence>
<sequence>MNALDLARTAYSSAAAPIRTHQSTEFDVFAQITGRIKSAMARGKLGFADLAAALDDNRKLWVLLASDVADPGNALPRQLRAQIVYLAEFSMLHTTKVLDGKASAEVLVDINTSIMRGLRQQESAR</sequence>